<evidence type="ECO:0000256" key="1">
    <source>
        <dbReference type="SAM" id="SignalP"/>
    </source>
</evidence>
<reference evidence="2 3" key="1">
    <citation type="submission" date="2024-09" db="EMBL/GenBank/DDBJ databases">
        <authorList>
            <person name="Sun Q."/>
            <person name="Mori K."/>
        </authorList>
    </citation>
    <scope>NUCLEOTIDE SEQUENCE [LARGE SCALE GENOMIC DNA]</scope>
    <source>
        <strain evidence="2 3">TBRC 5777</strain>
    </source>
</reference>
<evidence type="ECO:0000313" key="2">
    <source>
        <dbReference type="EMBL" id="MFC0407463.1"/>
    </source>
</evidence>
<dbReference type="Proteomes" id="UP001589865">
    <property type="component" value="Unassembled WGS sequence"/>
</dbReference>
<sequence>MKHPVRRAAFLPLALLLAAPAGPSLAQAPAQAPAAPPRPATTWEAVDQPLNALLDGGYRIVAMTGPGFTLEKGGKYLLCEVRTPGGMRGSATATSECHRLN</sequence>
<feature type="chain" id="PRO_5045769435" evidence="1">
    <location>
        <begin position="27"/>
        <end position="101"/>
    </location>
</feature>
<proteinExistence type="predicted"/>
<accession>A0ABV6JP04</accession>
<dbReference type="RefSeq" id="WP_377043162.1">
    <property type="nucleotide sequence ID" value="NZ_JBHLUN010000002.1"/>
</dbReference>
<comment type="caution">
    <text evidence="2">The sequence shown here is derived from an EMBL/GenBank/DDBJ whole genome shotgun (WGS) entry which is preliminary data.</text>
</comment>
<organism evidence="2 3">
    <name type="scientific">Roseomonas elaeocarpi</name>
    <dbReference type="NCBI Taxonomy" id="907779"/>
    <lineage>
        <taxon>Bacteria</taxon>
        <taxon>Pseudomonadati</taxon>
        <taxon>Pseudomonadota</taxon>
        <taxon>Alphaproteobacteria</taxon>
        <taxon>Acetobacterales</taxon>
        <taxon>Roseomonadaceae</taxon>
        <taxon>Roseomonas</taxon>
    </lineage>
</organism>
<evidence type="ECO:0000313" key="3">
    <source>
        <dbReference type="Proteomes" id="UP001589865"/>
    </source>
</evidence>
<keyword evidence="3" id="KW-1185">Reference proteome</keyword>
<protein>
    <submittedName>
        <fullName evidence="2">Uncharacterized protein</fullName>
    </submittedName>
</protein>
<feature type="signal peptide" evidence="1">
    <location>
        <begin position="1"/>
        <end position="26"/>
    </location>
</feature>
<gene>
    <name evidence="2" type="ORF">ACFFGY_04335</name>
</gene>
<keyword evidence="1" id="KW-0732">Signal</keyword>
<name>A0ABV6JP04_9PROT</name>
<dbReference type="EMBL" id="JBHLUN010000002">
    <property type="protein sequence ID" value="MFC0407463.1"/>
    <property type="molecule type" value="Genomic_DNA"/>
</dbReference>